<reference evidence="3 4" key="1">
    <citation type="journal article" date="2024" name="Proc. Natl. Acad. Sci. U.S.A.">
        <title>The evolutionary genomics of adaptation to stress in wild rhizobium bacteria.</title>
        <authorList>
            <person name="Kehlet-Delgado H."/>
            <person name="Montoya A.P."/>
            <person name="Jensen K.T."/>
            <person name="Wendlandt C.E."/>
            <person name="Dexheimer C."/>
            <person name="Roberts M."/>
            <person name="Torres Martinez L."/>
            <person name="Friesen M.L."/>
            <person name="Griffitts J.S."/>
            <person name="Porter S.S."/>
        </authorList>
    </citation>
    <scope>NUCLEOTIDE SEQUENCE [LARGE SCALE GENOMIC DNA]</scope>
    <source>
        <strain evidence="3 4">M0641</strain>
    </source>
</reference>
<organism evidence="3 4">
    <name type="scientific">Mesorhizobium caraganae</name>
    <dbReference type="NCBI Taxonomy" id="483206"/>
    <lineage>
        <taxon>Bacteria</taxon>
        <taxon>Pseudomonadati</taxon>
        <taxon>Pseudomonadota</taxon>
        <taxon>Alphaproteobacteria</taxon>
        <taxon>Hyphomicrobiales</taxon>
        <taxon>Phyllobacteriaceae</taxon>
        <taxon>Mesorhizobium</taxon>
    </lineage>
</organism>
<evidence type="ECO:0000259" key="2">
    <source>
        <dbReference type="SMART" id="SM00849"/>
    </source>
</evidence>
<dbReference type="SUPFAM" id="SSF56281">
    <property type="entry name" value="Metallo-hydrolase/oxidoreductase"/>
    <property type="match status" value="1"/>
</dbReference>
<accession>A0ABV1YT31</accession>
<evidence type="ECO:0000313" key="3">
    <source>
        <dbReference type="EMBL" id="MER9402819.1"/>
    </source>
</evidence>
<dbReference type="PANTHER" id="PTHR42951">
    <property type="entry name" value="METALLO-BETA-LACTAMASE DOMAIN-CONTAINING"/>
    <property type="match status" value="1"/>
</dbReference>
<evidence type="ECO:0000313" key="4">
    <source>
        <dbReference type="Proteomes" id="UP001433071"/>
    </source>
</evidence>
<name>A0ABV1YT31_9HYPH</name>
<comment type="caution">
    <text evidence="3">The sequence shown here is derived from an EMBL/GenBank/DDBJ whole genome shotgun (WGS) entry which is preliminary data.</text>
</comment>
<dbReference type="EMBL" id="JAMYQB010000001">
    <property type="protein sequence ID" value="MER9402819.1"/>
    <property type="molecule type" value="Genomic_DNA"/>
</dbReference>
<comment type="similarity">
    <text evidence="1">Belongs to the metallo-beta-lactamase superfamily. Class-B beta-lactamase family.</text>
</comment>
<keyword evidence="4" id="KW-1185">Reference proteome</keyword>
<dbReference type="PANTHER" id="PTHR42951:SF4">
    <property type="entry name" value="ACYL-COENZYME A THIOESTERASE MBLAC2"/>
    <property type="match status" value="1"/>
</dbReference>
<sequence>MGDRFGGARFAGERVVGDWFGKTVIDASTTMLTEPFVHDFVRANIWHFRGRDADLLVDTGMGICPLAPEIDTPQGKPLIAVATHIHLDHVGSLHEFPLRAGPRHSAEHFETMNEQVTYAYMFTNLDGAVSKLPMPGWTAADYKIPPAPLTRTLDEGDIVDLGDRQFRVLHLPGHSPDSIALFDEADGLFFAGDAIYDSMLIDDLPDSSRSDYRRTMQRLLELPVRLGHGGHGPSFDGNRMREIATAYLRRTEGR</sequence>
<proteinExistence type="inferred from homology"/>
<dbReference type="RefSeq" id="WP_352555751.1">
    <property type="nucleotide sequence ID" value="NZ_JAMYQB010000001.1"/>
</dbReference>
<dbReference type="Gene3D" id="3.60.15.10">
    <property type="entry name" value="Ribonuclease Z/Hydroxyacylglutathione hydrolase-like"/>
    <property type="match status" value="1"/>
</dbReference>
<gene>
    <name evidence="3" type="ORF">NKI36_02025</name>
</gene>
<dbReference type="Pfam" id="PF00753">
    <property type="entry name" value="Lactamase_B"/>
    <property type="match status" value="1"/>
</dbReference>
<dbReference type="SMART" id="SM00849">
    <property type="entry name" value="Lactamase_B"/>
    <property type="match status" value="1"/>
</dbReference>
<protein>
    <submittedName>
        <fullName evidence="3">MBL fold metallo-hydrolase</fullName>
    </submittedName>
</protein>
<dbReference type="CDD" id="cd07712">
    <property type="entry name" value="MBLAC2-like_MBL-fold"/>
    <property type="match status" value="1"/>
</dbReference>
<dbReference type="InterPro" id="IPR036866">
    <property type="entry name" value="RibonucZ/Hydroxyglut_hydro"/>
</dbReference>
<dbReference type="InterPro" id="IPR050855">
    <property type="entry name" value="NDM-1-like"/>
</dbReference>
<evidence type="ECO:0000256" key="1">
    <source>
        <dbReference type="ARBA" id="ARBA00005250"/>
    </source>
</evidence>
<dbReference type="Proteomes" id="UP001433071">
    <property type="component" value="Unassembled WGS sequence"/>
</dbReference>
<feature type="domain" description="Metallo-beta-lactamase" evidence="2">
    <location>
        <begin position="42"/>
        <end position="231"/>
    </location>
</feature>
<dbReference type="InterPro" id="IPR001279">
    <property type="entry name" value="Metallo-B-lactamas"/>
</dbReference>